<comment type="caution">
    <text evidence="12">The sequence shown here is derived from an EMBL/GenBank/DDBJ whole genome shotgun (WGS) entry which is preliminary data.</text>
</comment>
<evidence type="ECO:0000256" key="4">
    <source>
        <dbReference type="ARBA" id="ARBA00022763"/>
    </source>
</evidence>
<comment type="similarity">
    <text evidence="2">Belongs to the tyrosyl-DNA phosphodiesterase family.</text>
</comment>
<dbReference type="GO" id="GO:0005634">
    <property type="term" value="C:nucleus"/>
    <property type="evidence" value="ECO:0007669"/>
    <property type="project" value="UniProtKB-SubCell"/>
</dbReference>
<feature type="binding site" evidence="10">
    <location>
        <position position="334"/>
    </location>
    <ligand>
        <name>substrate</name>
    </ligand>
</feature>
<evidence type="ECO:0000256" key="5">
    <source>
        <dbReference type="ARBA" id="ARBA00022801"/>
    </source>
</evidence>
<sequence>MNASSGRCNVGALPRLSVLYSLGGHHHQVSIMSWIVYLVIIGTLVSCQRNLIAGCLASNVPIFEGANFVGRNNLNVSDKRVSRKHISLQASFDGSAEVVVEGPNPIIFRCGGQRKKLSSQEKVKLDDGDIIELIPGHYMFKYVKAGTEHASSSKIDSSVLKIEKRLCDGETSVIKRKRRADEYEFSSSTLQENDGLRQDNSIEASKSCDPQFKTAFFTSCDAIEAIRHFRVPKERLSLTFRLMQVQGLPAWANSSSVTIGDVIQGNVLVAILSNYMVDIDWLLSACPSLRKVPHVLVVHGESGATEDHLKKVKPANWVLHKPPLPIAYGTHHSKFMLLVYHNGVRVVVHTANLIYVDWNNKTQGLWMQDFPWKDNNSCKDSFFENDLVDYLKMLKLPEFTAKLPAVGNVSINASFFRKFDYSSAMVRLIASVPGYHRGANLNKWGHMKLRSVLGNCIFDKEFCKSPLIYQFSSLGSLDEKWLSELTVSMSSGVSSDKSPLGIGKPHIIWPTVEDVRCSIEGYAAGNAIPSPQKNVEKDFLKKYWAKWKANHVGRCRAMPHIKTYTRYNGQNLAWFLLTSANLSKAAWGALQKNNSQLMIRSYELGVLFLPPAYVKDLGSWFSCAGNDGTEQIAQEKSSSSSSSKPWSLGIRLTTLCLNDDTSEVIQLPVPYQLPPQPYTSEDVPWSWDRRYTKKDVYGQVWPRHVQLYAKQDT</sequence>
<dbReference type="Gene3D" id="2.60.200.20">
    <property type="match status" value="1"/>
</dbReference>
<keyword evidence="5" id="KW-0378">Hydrolase</keyword>
<dbReference type="GO" id="GO:0004527">
    <property type="term" value="F:exonuclease activity"/>
    <property type="evidence" value="ECO:0007669"/>
    <property type="project" value="UniProtKB-KW"/>
</dbReference>
<reference evidence="12 13" key="1">
    <citation type="journal article" date="2019" name="Nat. Plants">
        <title>Genome sequencing of Musa balbisiana reveals subgenome evolution and function divergence in polyploid bananas.</title>
        <authorList>
            <person name="Yao X."/>
        </authorList>
    </citation>
    <scope>NUCLEOTIDE SEQUENCE [LARGE SCALE GENOMIC DNA]</scope>
    <source>
        <strain evidence="13">cv. DH-PKW</strain>
        <tissue evidence="12">Leaves</tissue>
    </source>
</reference>
<proteinExistence type="inferred from homology"/>
<feature type="site" description="Interaction with DNA" evidence="11">
    <location>
        <position position="583"/>
    </location>
</feature>
<dbReference type="STRING" id="52838.A0A4S8IQ35"/>
<evidence type="ECO:0000256" key="10">
    <source>
        <dbReference type="PIRSR" id="PIRSR610347-2"/>
    </source>
</evidence>
<keyword evidence="8" id="KW-0539">Nucleus</keyword>
<dbReference type="Proteomes" id="UP000317650">
    <property type="component" value="Chromosome 6"/>
</dbReference>
<dbReference type="Pfam" id="PF06087">
    <property type="entry name" value="Tyr-DNA_phospho"/>
    <property type="match status" value="1"/>
</dbReference>
<dbReference type="PANTHER" id="PTHR12415">
    <property type="entry name" value="TYROSYL-DNA PHOSPHODIESTERASE 1"/>
    <property type="match status" value="1"/>
</dbReference>
<protein>
    <submittedName>
        <fullName evidence="12">Uncharacterized protein</fullName>
    </submittedName>
</protein>
<evidence type="ECO:0000256" key="9">
    <source>
        <dbReference type="PIRSR" id="PIRSR610347-1"/>
    </source>
</evidence>
<name>A0A4S8IQ35_MUSBA</name>
<dbReference type="AlphaFoldDB" id="A0A4S8IQ35"/>
<evidence type="ECO:0000313" key="13">
    <source>
        <dbReference type="Proteomes" id="UP000317650"/>
    </source>
</evidence>
<evidence type="ECO:0000256" key="7">
    <source>
        <dbReference type="ARBA" id="ARBA00023204"/>
    </source>
</evidence>
<accession>A0A4S8IQ35</accession>
<dbReference type="SUPFAM" id="SSF56024">
    <property type="entry name" value="Phospholipase D/nuclease"/>
    <property type="match status" value="2"/>
</dbReference>
<feature type="active site" description="Proton donor/acceptor" evidence="9">
    <location>
        <position position="560"/>
    </location>
</feature>
<evidence type="ECO:0000256" key="1">
    <source>
        <dbReference type="ARBA" id="ARBA00004123"/>
    </source>
</evidence>
<dbReference type="Gene3D" id="3.30.870.10">
    <property type="entry name" value="Endonuclease Chain A"/>
    <property type="match status" value="2"/>
</dbReference>
<keyword evidence="4" id="KW-0227">DNA damage</keyword>
<feature type="active site" description="Nucleophile" evidence="9">
    <location>
        <position position="332"/>
    </location>
</feature>
<dbReference type="CDD" id="cd09122">
    <property type="entry name" value="PLDc_Tdp1_1"/>
    <property type="match status" value="1"/>
</dbReference>
<feature type="binding site" evidence="10">
    <location>
        <position position="562"/>
    </location>
    <ligand>
        <name>substrate</name>
    </ligand>
</feature>
<evidence type="ECO:0000256" key="11">
    <source>
        <dbReference type="PIRSR" id="PIRSR610347-3"/>
    </source>
</evidence>
<dbReference type="EMBL" id="PYDT01000009">
    <property type="protein sequence ID" value="THU50737.1"/>
    <property type="molecule type" value="Genomic_DNA"/>
</dbReference>
<dbReference type="GO" id="GO:0017005">
    <property type="term" value="F:3'-tyrosyl-DNA phosphodiesterase activity"/>
    <property type="evidence" value="ECO:0007669"/>
    <property type="project" value="TreeGrafter"/>
</dbReference>
<gene>
    <name evidence="12" type="ORF">C4D60_Mb06t23470</name>
</gene>
<dbReference type="CDD" id="cd22671">
    <property type="entry name" value="FHA_APTX-like"/>
    <property type="match status" value="1"/>
</dbReference>
<keyword evidence="13" id="KW-1185">Reference proteome</keyword>
<organism evidence="12 13">
    <name type="scientific">Musa balbisiana</name>
    <name type="common">Banana</name>
    <dbReference type="NCBI Taxonomy" id="52838"/>
    <lineage>
        <taxon>Eukaryota</taxon>
        <taxon>Viridiplantae</taxon>
        <taxon>Streptophyta</taxon>
        <taxon>Embryophyta</taxon>
        <taxon>Tracheophyta</taxon>
        <taxon>Spermatophyta</taxon>
        <taxon>Magnoliopsida</taxon>
        <taxon>Liliopsida</taxon>
        <taxon>Zingiberales</taxon>
        <taxon>Musaceae</taxon>
        <taxon>Musa</taxon>
    </lineage>
</organism>
<evidence type="ECO:0000256" key="2">
    <source>
        <dbReference type="ARBA" id="ARBA00010205"/>
    </source>
</evidence>
<keyword evidence="7" id="KW-0234">DNA repair</keyword>
<dbReference type="GO" id="GO:0006281">
    <property type="term" value="P:DNA repair"/>
    <property type="evidence" value="ECO:0007669"/>
    <property type="project" value="UniProtKB-KW"/>
</dbReference>
<dbReference type="GO" id="GO:0003690">
    <property type="term" value="F:double-stranded DNA binding"/>
    <property type="evidence" value="ECO:0007669"/>
    <property type="project" value="TreeGrafter"/>
</dbReference>
<evidence type="ECO:0000313" key="12">
    <source>
        <dbReference type="EMBL" id="THU50737.1"/>
    </source>
</evidence>
<comment type="subcellular location">
    <subcellularLocation>
        <location evidence="1">Nucleus</location>
    </subcellularLocation>
</comment>
<evidence type="ECO:0000256" key="3">
    <source>
        <dbReference type="ARBA" id="ARBA00022722"/>
    </source>
</evidence>
<dbReference type="PANTHER" id="PTHR12415:SF0">
    <property type="entry name" value="TYROSYL-DNA PHOSPHODIESTERASE 1"/>
    <property type="match status" value="1"/>
</dbReference>
<keyword evidence="3" id="KW-0540">Nuclease</keyword>
<dbReference type="InterPro" id="IPR010347">
    <property type="entry name" value="Tdp1"/>
</dbReference>
<dbReference type="FunFam" id="3.30.870.10:FF:000031">
    <property type="entry name" value="Tyrosyl-DNA phosphodiesterase 1"/>
    <property type="match status" value="1"/>
</dbReference>
<dbReference type="FunFam" id="3.30.870.10:FF:000028">
    <property type="entry name" value="Tyrosyl-DNA phosphodiesterase 1"/>
    <property type="match status" value="1"/>
</dbReference>
<dbReference type="InterPro" id="IPR008984">
    <property type="entry name" value="SMAD_FHA_dom_sf"/>
</dbReference>
<evidence type="ECO:0000256" key="8">
    <source>
        <dbReference type="ARBA" id="ARBA00023242"/>
    </source>
</evidence>
<keyword evidence="6" id="KW-0269">Exonuclease</keyword>
<evidence type="ECO:0000256" key="6">
    <source>
        <dbReference type="ARBA" id="ARBA00022839"/>
    </source>
</evidence>
<dbReference type="SUPFAM" id="SSF49879">
    <property type="entry name" value="SMAD/FHA domain"/>
    <property type="match status" value="1"/>
</dbReference>
<dbReference type="GO" id="GO:0003697">
    <property type="term" value="F:single-stranded DNA binding"/>
    <property type="evidence" value="ECO:0007669"/>
    <property type="project" value="TreeGrafter"/>
</dbReference>